<sequence length="425" mass="43670">MKRAVITAVGAVTPLGNDAETTWQGLATGRGGVGRLTTFDAEGFPVRIAAQVKDFDAARAIPKHIGRKHLSRVGQFGVAAAWEAVRKAGLDTLAEDVYGAGERGVAMGASVGRPELQVLLDIGHLRAGTGNPDAFICRPPAVTLTDDQNVPLAAMARMLGATGPMMGISTACSGSGHAIGEAFRAIQEGDAKVMLAGGYDSLTTWLDLLGFSLLGALTDRHNDDPAHASRPFDADRTGFVVGEGAVAVVLEEREAALERGATVLAEVLGYGSTLNAWRITDSPPDGSGAIQAMEGALLDAGLGTDAIQLVVAHGTSTHGNDQSETVAIKKVFGTDAHKLVVTAPKSMAGHLTSASLGLGVLAAIGAMRHSLVPPTVNLERTAPGLDLDYVPHTARQMPVGAALINAFAFGGSNTSIVIGAPREDA</sequence>
<dbReference type="AlphaFoldDB" id="A0A917L876"/>
<dbReference type="Pfam" id="PF00109">
    <property type="entry name" value="ketoacyl-synt"/>
    <property type="match status" value="1"/>
</dbReference>
<dbReference type="InterPro" id="IPR000794">
    <property type="entry name" value="Beta-ketoacyl_synthase"/>
</dbReference>
<comment type="similarity">
    <text evidence="1 3">Belongs to the thiolase-like superfamily. Beta-ketoacyl-ACP synthases family.</text>
</comment>
<dbReference type="PANTHER" id="PTHR11712:SF336">
    <property type="entry name" value="3-OXOACYL-[ACYL-CARRIER-PROTEIN] SYNTHASE, MITOCHONDRIAL"/>
    <property type="match status" value="1"/>
</dbReference>
<dbReference type="InterPro" id="IPR020841">
    <property type="entry name" value="PKS_Beta-ketoAc_synthase_dom"/>
</dbReference>
<dbReference type="GO" id="GO:0006633">
    <property type="term" value="P:fatty acid biosynthetic process"/>
    <property type="evidence" value="ECO:0007669"/>
    <property type="project" value="TreeGrafter"/>
</dbReference>
<accession>A0A917L876</accession>
<organism evidence="5 6">
    <name type="scientific">Streptomyces brasiliensis</name>
    <dbReference type="NCBI Taxonomy" id="1954"/>
    <lineage>
        <taxon>Bacteria</taxon>
        <taxon>Bacillati</taxon>
        <taxon>Actinomycetota</taxon>
        <taxon>Actinomycetes</taxon>
        <taxon>Kitasatosporales</taxon>
        <taxon>Streptomycetaceae</taxon>
        <taxon>Streptomyces</taxon>
    </lineage>
</organism>
<dbReference type="Proteomes" id="UP000657574">
    <property type="component" value="Unassembled WGS sequence"/>
</dbReference>
<dbReference type="InterPro" id="IPR014031">
    <property type="entry name" value="Ketoacyl_synth_C"/>
</dbReference>
<dbReference type="InterPro" id="IPR016039">
    <property type="entry name" value="Thiolase-like"/>
</dbReference>
<dbReference type="EMBL" id="BMQA01000040">
    <property type="protein sequence ID" value="GGJ51340.1"/>
    <property type="molecule type" value="Genomic_DNA"/>
</dbReference>
<dbReference type="Gene3D" id="3.40.47.10">
    <property type="match status" value="1"/>
</dbReference>
<feature type="domain" description="Ketosynthase family 3 (KS3)" evidence="4">
    <location>
        <begin position="1"/>
        <end position="420"/>
    </location>
</feature>
<dbReference type="InterPro" id="IPR014030">
    <property type="entry name" value="Ketoacyl_synth_N"/>
</dbReference>
<dbReference type="PANTHER" id="PTHR11712">
    <property type="entry name" value="POLYKETIDE SYNTHASE-RELATED"/>
    <property type="match status" value="1"/>
</dbReference>
<dbReference type="Pfam" id="PF02801">
    <property type="entry name" value="Ketoacyl-synt_C"/>
    <property type="match status" value="1"/>
</dbReference>
<dbReference type="GO" id="GO:0004315">
    <property type="term" value="F:3-oxoacyl-[acyl-carrier-protein] synthase activity"/>
    <property type="evidence" value="ECO:0007669"/>
    <property type="project" value="TreeGrafter"/>
</dbReference>
<gene>
    <name evidence="5" type="primary">fabF</name>
    <name evidence="5" type="ORF">GCM10010121_072830</name>
</gene>
<evidence type="ECO:0000256" key="2">
    <source>
        <dbReference type="ARBA" id="ARBA00022679"/>
    </source>
</evidence>
<dbReference type="SMART" id="SM00825">
    <property type="entry name" value="PKS_KS"/>
    <property type="match status" value="1"/>
</dbReference>
<dbReference type="GO" id="GO:0005829">
    <property type="term" value="C:cytosol"/>
    <property type="evidence" value="ECO:0007669"/>
    <property type="project" value="TreeGrafter"/>
</dbReference>
<dbReference type="PROSITE" id="PS52004">
    <property type="entry name" value="KS3_2"/>
    <property type="match status" value="1"/>
</dbReference>
<keyword evidence="6" id="KW-1185">Reference proteome</keyword>
<dbReference type="CDD" id="cd00834">
    <property type="entry name" value="KAS_I_II"/>
    <property type="match status" value="1"/>
</dbReference>
<evidence type="ECO:0000256" key="3">
    <source>
        <dbReference type="RuleBase" id="RU003694"/>
    </source>
</evidence>
<dbReference type="RefSeq" id="WP_189315622.1">
    <property type="nucleotide sequence ID" value="NZ_BMQA01000040.1"/>
</dbReference>
<evidence type="ECO:0000313" key="5">
    <source>
        <dbReference type="EMBL" id="GGJ51340.1"/>
    </source>
</evidence>
<reference evidence="5" key="2">
    <citation type="submission" date="2020-09" db="EMBL/GenBank/DDBJ databases">
        <authorList>
            <person name="Sun Q."/>
            <person name="Ohkuma M."/>
        </authorList>
    </citation>
    <scope>NUCLEOTIDE SEQUENCE</scope>
    <source>
        <strain evidence="5">JCM 3086</strain>
    </source>
</reference>
<name>A0A917L876_9ACTN</name>
<comment type="caution">
    <text evidence="5">The sequence shown here is derived from an EMBL/GenBank/DDBJ whole genome shotgun (WGS) entry which is preliminary data.</text>
</comment>
<evidence type="ECO:0000259" key="4">
    <source>
        <dbReference type="PROSITE" id="PS52004"/>
    </source>
</evidence>
<evidence type="ECO:0000256" key="1">
    <source>
        <dbReference type="ARBA" id="ARBA00008467"/>
    </source>
</evidence>
<evidence type="ECO:0000313" key="6">
    <source>
        <dbReference type="Proteomes" id="UP000657574"/>
    </source>
</evidence>
<protein>
    <submittedName>
        <fullName evidence="5">3-oxoacyl-[acyl-carrier-protein] synthase 2</fullName>
    </submittedName>
</protein>
<keyword evidence="2 3" id="KW-0808">Transferase</keyword>
<proteinExistence type="inferred from homology"/>
<dbReference type="SUPFAM" id="SSF53901">
    <property type="entry name" value="Thiolase-like"/>
    <property type="match status" value="2"/>
</dbReference>
<reference evidence="5" key="1">
    <citation type="journal article" date="2014" name="Int. J. Syst. Evol. Microbiol.">
        <title>Complete genome sequence of Corynebacterium casei LMG S-19264T (=DSM 44701T), isolated from a smear-ripened cheese.</title>
        <authorList>
            <consortium name="US DOE Joint Genome Institute (JGI-PGF)"/>
            <person name="Walter F."/>
            <person name="Albersmeier A."/>
            <person name="Kalinowski J."/>
            <person name="Ruckert C."/>
        </authorList>
    </citation>
    <scope>NUCLEOTIDE SEQUENCE</scope>
    <source>
        <strain evidence="5">JCM 3086</strain>
    </source>
</reference>